<dbReference type="STRING" id="582692.SAMN05720606_104172"/>
<protein>
    <submittedName>
        <fullName evidence="2">Uncharacterized protein</fullName>
    </submittedName>
</protein>
<keyword evidence="1" id="KW-1133">Transmembrane helix</keyword>
<keyword evidence="1" id="KW-0812">Transmembrane</keyword>
<evidence type="ECO:0000313" key="2">
    <source>
        <dbReference type="EMBL" id="SCY37351.1"/>
    </source>
</evidence>
<reference evidence="3" key="1">
    <citation type="submission" date="2016-10" db="EMBL/GenBank/DDBJ databases">
        <authorList>
            <person name="Varghese N."/>
            <person name="Submissions S."/>
        </authorList>
    </citation>
    <scope>NUCLEOTIDE SEQUENCE [LARGE SCALE GENOMIC DNA]</scope>
    <source>
        <strain evidence="3">BL9</strain>
    </source>
</reference>
<name>A0A1G5FDY4_9BACL</name>
<feature type="transmembrane region" description="Helical" evidence="1">
    <location>
        <begin position="48"/>
        <end position="65"/>
    </location>
</feature>
<dbReference type="AlphaFoldDB" id="A0A1G5FDY4"/>
<evidence type="ECO:0000313" key="3">
    <source>
        <dbReference type="Proteomes" id="UP000198538"/>
    </source>
</evidence>
<sequence length="207" mass="23753">MRIILPIIASILSIGGGGVFAYFLFILLLSIDDGGFRIFIGPPKSETLLKLALILLPFVVAVYVLNKKQQHAIKKTIIVSFVASFVMSFILIPYQSAVFDFFRTPSKHVQSEIQSQVQHIIDEQHLPFVIDQKESEGRTDHEVIRTVVYMRKIQEEDIEKNEVKPFVNTTFETDVKLTFRGQAEDNYVTVVIDRGKEIYCTNEFYCR</sequence>
<dbReference type="Proteomes" id="UP000198538">
    <property type="component" value="Unassembled WGS sequence"/>
</dbReference>
<dbReference type="EMBL" id="FMVM01000004">
    <property type="protein sequence ID" value="SCY37351.1"/>
    <property type="molecule type" value="Genomic_DNA"/>
</dbReference>
<keyword evidence="1" id="KW-0472">Membrane</keyword>
<gene>
    <name evidence="2" type="ORF">SAMN05720606_104172</name>
</gene>
<evidence type="ECO:0000256" key="1">
    <source>
        <dbReference type="SAM" id="Phobius"/>
    </source>
</evidence>
<keyword evidence="3" id="KW-1185">Reference proteome</keyword>
<dbReference type="RefSeq" id="WP_090917668.1">
    <property type="nucleotide sequence ID" value="NZ_FMVM01000004.1"/>
</dbReference>
<feature type="transmembrane region" description="Helical" evidence="1">
    <location>
        <begin position="77"/>
        <end position="94"/>
    </location>
</feature>
<proteinExistence type="predicted"/>
<feature type="transmembrane region" description="Helical" evidence="1">
    <location>
        <begin position="7"/>
        <end position="28"/>
    </location>
</feature>
<accession>A0A1G5FDY4</accession>
<organism evidence="2 3">
    <name type="scientific">Paenibacillus polysaccharolyticus</name>
    <dbReference type="NCBI Taxonomy" id="582692"/>
    <lineage>
        <taxon>Bacteria</taxon>
        <taxon>Bacillati</taxon>
        <taxon>Bacillota</taxon>
        <taxon>Bacilli</taxon>
        <taxon>Bacillales</taxon>
        <taxon>Paenibacillaceae</taxon>
        <taxon>Paenibacillus</taxon>
    </lineage>
</organism>